<evidence type="ECO:0000313" key="6">
    <source>
        <dbReference type="EMBL" id="KMO16301.1"/>
    </source>
</evidence>
<organism evidence="6 7">
    <name type="scientific">Methylobacterium platani JCM 14648</name>
    <dbReference type="NCBI Taxonomy" id="1295136"/>
    <lineage>
        <taxon>Bacteria</taxon>
        <taxon>Pseudomonadati</taxon>
        <taxon>Pseudomonadota</taxon>
        <taxon>Alphaproteobacteria</taxon>
        <taxon>Hyphomicrobiales</taxon>
        <taxon>Methylobacteriaceae</taxon>
        <taxon>Methylobacterium</taxon>
    </lineage>
</organism>
<dbReference type="Gene3D" id="3.30.450.40">
    <property type="match status" value="1"/>
</dbReference>
<reference evidence="6 7" key="1">
    <citation type="submission" date="2015-01" db="EMBL/GenBank/DDBJ databases">
        <title>Genome sequencing of Methylobacterium platani JCM14648 type strain.</title>
        <authorList>
            <person name="Chaudhry V."/>
            <person name="Patil P.B."/>
        </authorList>
    </citation>
    <scope>NUCLEOTIDE SEQUENCE [LARGE SCALE GENOMIC DNA]</scope>
    <source>
        <strain evidence="6 7">JCM 14648</strain>
    </source>
</reference>
<evidence type="ECO:0008006" key="8">
    <source>
        <dbReference type="Google" id="ProtNLM"/>
    </source>
</evidence>
<dbReference type="InterPro" id="IPR036388">
    <property type="entry name" value="WH-like_DNA-bd_sf"/>
</dbReference>
<keyword evidence="2" id="KW-0238">DNA-binding</keyword>
<feature type="domain" description="IclR-ED" evidence="5">
    <location>
        <begin position="69"/>
        <end position="253"/>
    </location>
</feature>
<comment type="caution">
    <text evidence="6">The sequence shown here is derived from an EMBL/GenBank/DDBJ whole genome shotgun (WGS) entry which is preliminary data.</text>
</comment>
<dbReference type="InterPro" id="IPR029016">
    <property type="entry name" value="GAF-like_dom_sf"/>
</dbReference>
<dbReference type="RefSeq" id="WP_048434534.1">
    <property type="nucleotide sequence ID" value="NZ_JXOD01000127.1"/>
</dbReference>
<dbReference type="PROSITE" id="PS51078">
    <property type="entry name" value="ICLR_ED"/>
    <property type="match status" value="1"/>
</dbReference>
<dbReference type="PROSITE" id="PS51077">
    <property type="entry name" value="HTH_ICLR"/>
    <property type="match status" value="1"/>
</dbReference>
<dbReference type="InterPro" id="IPR036390">
    <property type="entry name" value="WH_DNA-bd_sf"/>
</dbReference>
<dbReference type="PANTHER" id="PTHR30136:SF35">
    <property type="entry name" value="HTH-TYPE TRANSCRIPTIONAL REGULATOR RV1719"/>
    <property type="match status" value="1"/>
</dbReference>
<proteinExistence type="predicted"/>
<dbReference type="SUPFAM" id="SSF46785">
    <property type="entry name" value="Winged helix' DNA-binding domain"/>
    <property type="match status" value="1"/>
</dbReference>
<dbReference type="InterPro" id="IPR014757">
    <property type="entry name" value="Tscrpt_reg_IclR_C"/>
</dbReference>
<keyword evidence="7" id="KW-1185">Reference proteome</keyword>
<dbReference type="Pfam" id="PF01614">
    <property type="entry name" value="IclR_C"/>
    <property type="match status" value="1"/>
</dbReference>
<evidence type="ECO:0000256" key="2">
    <source>
        <dbReference type="ARBA" id="ARBA00023125"/>
    </source>
</evidence>
<dbReference type="InterPro" id="IPR005471">
    <property type="entry name" value="Tscrpt_reg_IclR_N"/>
</dbReference>
<gene>
    <name evidence="6" type="ORF">SQ03_14980</name>
</gene>
<dbReference type="InterPro" id="IPR050707">
    <property type="entry name" value="HTH_MetabolicPath_Reg"/>
</dbReference>
<evidence type="ECO:0000259" key="4">
    <source>
        <dbReference type="PROSITE" id="PS51077"/>
    </source>
</evidence>
<keyword evidence="1" id="KW-0805">Transcription regulation</keyword>
<protein>
    <recommendedName>
        <fullName evidence="8">Transcriptional regulator, IclR family</fullName>
    </recommendedName>
</protein>
<dbReference type="PANTHER" id="PTHR30136">
    <property type="entry name" value="HELIX-TURN-HELIX TRANSCRIPTIONAL REGULATOR, ICLR FAMILY"/>
    <property type="match status" value="1"/>
</dbReference>
<feature type="domain" description="HTH iclR-type" evidence="4">
    <location>
        <begin position="6"/>
        <end position="68"/>
    </location>
</feature>
<evidence type="ECO:0000256" key="1">
    <source>
        <dbReference type="ARBA" id="ARBA00023015"/>
    </source>
</evidence>
<sequence>MHDQTVKSARRVFEIFECFAEVRHGLALKDIMDRLGYPASSASSILKSMVTLGYLEYDRDTHIYMPTLRMPNLVDWIEPARFAGSNVLPAMQRIHAVTGETVCLGTQSDLYAQYVHSLCSHQPAPYRQKPFTVRPLTRSGLGWLLLSAHSNERIEHLVRRINYDTLDRSERVRLPELMEHINKVRADGYVFSRHTVVVGGGMIGILIPDAPDGRRLAMSVHAPVERLEEKQELILSELRAAFPKGSESGAAFH</sequence>
<dbReference type="Proteomes" id="UP000035947">
    <property type="component" value="Unassembled WGS sequence"/>
</dbReference>
<dbReference type="Gene3D" id="1.10.10.10">
    <property type="entry name" value="Winged helix-like DNA-binding domain superfamily/Winged helix DNA-binding domain"/>
    <property type="match status" value="1"/>
</dbReference>
<evidence type="ECO:0000313" key="7">
    <source>
        <dbReference type="Proteomes" id="UP000035947"/>
    </source>
</evidence>
<evidence type="ECO:0000259" key="5">
    <source>
        <dbReference type="PROSITE" id="PS51078"/>
    </source>
</evidence>
<dbReference type="SUPFAM" id="SSF55781">
    <property type="entry name" value="GAF domain-like"/>
    <property type="match status" value="1"/>
</dbReference>
<dbReference type="Pfam" id="PF09339">
    <property type="entry name" value="HTH_IclR"/>
    <property type="match status" value="1"/>
</dbReference>
<keyword evidence="3" id="KW-0804">Transcription</keyword>
<dbReference type="EMBL" id="JXOD01000127">
    <property type="protein sequence ID" value="KMO16301.1"/>
    <property type="molecule type" value="Genomic_DNA"/>
</dbReference>
<name>A0ABR5H0B6_9HYPH</name>
<evidence type="ECO:0000256" key="3">
    <source>
        <dbReference type="ARBA" id="ARBA00023163"/>
    </source>
</evidence>
<accession>A0ABR5H0B6</accession>